<reference evidence="1 2" key="1">
    <citation type="submission" date="2024-08" db="EMBL/GenBank/DDBJ databases">
        <title>Gnathostoma spinigerum genome.</title>
        <authorList>
            <person name="Gonzalez-Bertolin B."/>
            <person name="Monzon S."/>
            <person name="Zaballos A."/>
            <person name="Jimenez P."/>
            <person name="Dekumyoy P."/>
            <person name="Varona S."/>
            <person name="Cuesta I."/>
            <person name="Sumanam S."/>
            <person name="Adisakwattana P."/>
            <person name="Gasser R.B."/>
            <person name="Hernandez-Gonzalez A."/>
            <person name="Young N.D."/>
            <person name="Perteguer M.J."/>
        </authorList>
    </citation>
    <scope>NUCLEOTIDE SEQUENCE [LARGE SCALE GENOMIC DNA]</scope>
    <source>
        <strain evidence="1">AL3</strain>
        <tissue evidence="1">Liver</tissue>
    </source>
</reference>
<keyword evidence="2" id="KW-1185">Reference proteome</keyword>
<organism evidence="1 2">
    <name type="scientific">Gnathostoma spinigerum</name>
    <dbReference type="NCBI Taxonomy" id="75299"/>
    <lineage>
        <taxon>Eukaryota</taxon>
        <taxon>Metazoa</taxon>
        <taxon>Ecdysozoa</taxon>
        <taxon>Nematoda</taxon>
        <taxon>Chromadorea</taxon>
        <taxon>Rhabditida</taxon>
        <taxon>Spirurina</taxon>
        <taxon>Gnathostomatomorpha</taxon>
        <taxon>Gnathostomatoidea</taxon>
        <taxon>Gnathostomatidae</taxon>
        <taxon>Gnathostoma</taxon>
    </lineage>
</organism>
<dbReference type="Proteomes" id="UP001608902">
    <property type="component" value="Unassembled WGS sequence"/>
</dbReference>
<proteinExistence type="predicted"/>
<evidence type="ECO:0000313" key="1">
    <source>
        <dbReference type="EMBL" id="MFH4979618.1"/>
    </source>
</evidence>
<sequence>MTTKHYLNCTLLLENSARPISSCGELVGGETIVQKLCGQQPQFTGKLYRSTFDGKIGLNSPWKRIIWRCDKVGRSMIKKDCTK</sequence>
<accession>A0ABD6ERJ3</accession>
<dbReference type="AlphaFoldDB" id="A0ABD6ERJ3"/>
<name>A0ABD6ERJ3_9BILA</name>
<protein>
    <submittedName>
        <fullName evidence="1">Uncharacterized protein</fullName>
    </submittedName>
</protein>
<comment type="caution">
    <text evidence="1">The sequence shown here is derived from an EMBL/GenBank/DDBJ whole genome shotgun (WGS) entry which is preliminary data.</text>
</comment>
<evidence type="ECO:0000313" key="2">
    <source>
        <dbReference type="Proteomes" id="UP001608902"/>
    </source>
</evidence>
<gene>
    <name evidence="1" type="ORF">AB6A40_006327</name>
</gene>
<dbReference type="EMBL" id="JBGFUD010004418">
    <property type="protein sequence ID" value="MFH4979618.1"/>
    <property type="molecule type" value="Genomic_DNA"/>
</dbReference>